<evidence type="ECO:0000313" key="2">
    <source>
        <dbReference type="EMBL" id="RVW71009.1"/>
    </source>
</evidence>
<organism evidence="2 3">
    <name type="scientific">Vitis vinifera</name>
    <name type="common">Grape</name>
    <dbReference type="NCBI Taxonomy" id="29760"/>
    <lineage>
        <taxon>Eukaryota</taxon>
        <taxon>Viridiplantae</taxon>
        <taxon>Streptophyta</taxon>
        <taxon>Embryophyta</taxon>
        <taxon>Tracheophyta</taxon>
        <taxon>Spermatophyta</taxon>
        <taxon>Magnoliopsida</taxon>
        <taxon>eudicotyledons</taxon>
        <taxon>Gunneridae</taxon>
        <taxon>Pentapetalae</taxon>
        <taxon>rosids</taxon>
        <taxon>Vitales</taxon>
        <taxon>Vitaceae</taxon>
        <taxon>Viteae</taxon>
        <taxon>Vitis</taxon>
    </lineage>
</organism>
<evidence type="ECO:0000313" key="3">
    <source>
        <dbReference type="Proteomes" id="UP000288805"/>
    </source>
</evidence>
<dbReference type="PANTHER" id="PTHR46890">
    <property type="entry name" value="NON-LTR RETROLELEMENT REVERSE TRANSCRIPTASE-LIKE PROTEIN-RELATED"/>
    <property type="match status" value="1"/>
</dbReference>
<accession>A0A438GFP1</accession>
<dbReference type="InterPro" id="IPR036322">
    <property type="entry name" value="WD40_repeat_dom_sf"/>
</dbReference>
<reference evidence="2 3" key="1">
    <citation type="journal article" date="2018" name="PLoS Genet.">
        <title>Population sequencing reveals clonal diversity and ancestral inbreeding in the grapevine cultivar Chardonnay.</title>
        <authorList>
            <person name="Roach M.J."/>
            <person name="Johnson D.L."/>
            <person name="Bohlmann J."/>
            <person name="van Vuuren H.J."/>
            <person name="Jones S.J."/>
            <person name="Pretorius I.S."/>
            <person name="Schmidt S.A."/>
            <person name="Borneman A.R."/>
        </authorList>
    </citation>
    <scope>NUCLEOTIDE SEQUENCE [LARGE SCALE GENOMIC DNA]</scope>
    <source>
        <strain evidence="3">cv. Chardonnay</strain>
        <tissue evidence="2">Leaf</tissue>
    </source>
</reference>
<dbReference type="Proteomes" id="UP000288805">
    <property type="component" value="Unassembled WGS sequence"/>
</dbReference>
<gene>
    <name evidence="2" type="primary">WDR55_1</name>
    <name evidence="2" type="ORF">CK203_059684</name>
</gene>
<dbReference type="InterPro" id="IPR015943">
    <property type="entry name" value="WD40/YVTN_repeat-like_dom_sf"/>
</dbReference>
<sequence length="447" mass="49425">MEINLGKLPFDIDFHPSNTLVAAGLINGDLHLYRYGANSLPQRLLEVHAHGDESCRAVRFINEGHAIVTGSPDLSILATDVETGSAIARLNILMGGAAINRLINLTETTIASGDDEGCIKFPQNFRRELRSLENFERSEEVVSGKDCLSLDLPGEEVHSDCLYASWLPLVVLWEWHGGDLRSGNSPFRFENMWLKVEGFKGLVKNWWMGYNFRGSHSHILGVALKQIRFGDSKEKEMALSVDGLEARRVAVDAGGLHLWTGWISWCISTTTFSVLINGTPEGFFNSSRGLRQGDPLSPYLFVIGMEAFSRLIHKAVRGGFLSGCRIKGRRGDGALVSHLLFVDDTLVFCDSSQDQMTYLSWLLMWFEALLGLRINLDKSEILPVGRVENLELLALKVGCKVGRLPTSYLGILWGQIISLWPFGMEWKKGSGKGLPSGKGNSSLKAGE</sequence>
<proteinExistence type="predicted"/>
<dbReference type="InterPro" id="IPR043502">
    <property type="entry name" value="DNA/RNA_pol_sf"/>
</dbReference>
<comment type="caution">
    <text evidence="2">The sequence shown here is derived from an EMBL/GenBank/DDBJ whole genome shotgun (WGS) entry which is preliminary data.</text>
</comment>
<name>A0A438GFP1_VITVI</name>
<dbReference type="Gene3D" id="2.130.10.10">
    <property type="entry name" value="YVTN repeat-like/Quinoprotein amine dehydrogenase"/>
    <property type="match status" value="1"/>
</dbReference>
<dbReference type="SUPFAM" id="SSF50978">
    <property type="entry name" value="WD40 repeat-like"/>
    <property type="match status" value="1"/>
</dbReference>
<dbReference type="InterPro" id="IPR000477">
    <property type="entry name" value="RT_dom"/>
</dbReference>
<dbReference type="SUPFAM" id="SSF56672">
    <property type="entry name" value="DNA/RNA polymerases"/>
    <property type="match status" value="1"/>
</dbReference>
<dbReference type="EMBL" id="QGNW01000449">
    <property type="protein sequence ID" value="RVW71009.1"/>
    <property type="molecule type" value="Genomic_DNA"/>
</dbReference>
<dbReference type="InterPro" id="IPR052343">
    <property type="entry name" value="Retrotransposon-Effector_Assoc"/>
</dbReference>
<feature type="domain" description="Reverse transcriptase" evidence="1">
    <location>
        <begin position="262"/>
        <end position="410"/>
    </location>
</feature>
<dbReference type="AlphaFoldDB" id="A0A438GFP1"/>
<dbReference type="Pfam" id="PF00078">
    <property type="entry name" value="RVT_1"/>
    <property type="match status" value="1"/>
</dbReference>
<evidence type="ECO:0000259" key="1">
    <source>
        <dbReference type="Pfam" id="PF00078"/>
    </source>
</evidence>
<dbReference type="PANTHER" id="PTHR46890:SF1">
    <property type="entry name" value="REVERSE TRANSCRIPTASE DOMAIN-CONTAINING PROTEIN"/>
    <property type="match status" value="1"/>
</dbReference>
<protein>
    <submittedName>
        <fullName evidence="2">WD repeat-containing protein 55</fullName>
    </submittedName>
</protein>